<dbReference type="Gene3D" id="2.130.10.10">
    <property type="entry name" value="YVTN repeat-like/Quinoprotein amine dehydrogenase"/>
    <property type="match status" value="1"/>
</dbReference>
<evidence type="ECO:0000313" key="3">
    <source>
        <dbReference type="EMBL" id="GIJ60941.1"/>
    </source>
</evidence>
<comment type="caution">
    <text evidence="3">The sequence shown here is derived from an EMBL/GenBank/DDBJ whole genome shotgun (WGS) entry which is preliminary data.</text>
</comment>
<organism evidence="3 4">
    <name type="scientific">Virgisporangium aurantiacum</name>
    <dbReference type="NCBI Taxonomy" id="175570"/>
    <lineage>
        <taxon>Bacteria</taxon>
        <taxon>Bacillati</taxon>
        <taxon>Actinomycetota</taxon>
        <taxon>Actinomycetes</taxon>
        <taxon>Micromonosporales</taxon>
        <taxon>Micromonosporaceae</taxon>
        <taxon>Virgisporangium</taxon>
    </lineage>
</organism>
<sequence length="383" mass="39400">MNDIPSDLAEAVRHAAEVVPDERHSLADVHRRRRRHQRRRVGTVAGVAAVAVAAGAAGVPLLSHRSGPAPEPFATASATVPAGPAQRLLLTNAYQVVGNVGVRGPQGVGEVDAAGKLVGHPVVGVDAADSVIGLPDGRLVMLGPHDLKPGVAREDGVNVTDLEFVLVVTTPAAPGPAYHVNVRTVGESVRLIGATATGAYLLRDGKRVVFHEFGSGAEQKLAAASAAVVNTNLGDDPGQFDVSVQGGRLLFSGVADDGSAQVRVHDLATGADLLGGPVTVGAPGTAVRAVRLSPDGRHVAVGLSRLGADRTDFILATVPVAARPRPRSTVLGSTGDNRNTPGDIQGIAFTDDRTVRVAWYVLPPGADRVYDLAEVLKVNTATV</sequence>
<keyword evidence="2" id="KW-1133">Transmembrane helix</keyword>
<accession>A0A8J4E483</accession>
<gene>
    <name evidence="3" type="ORF">Vau01_084570</name>
</gene>
<proteinExistence type="predicted"/>
<evidence type="ECO:0000256" key="2">
    <source>
        <dbReference type="SAM" id="Phobius"/>
    </source>
</evidence>
<dbReference type="EMBL" id="BOPG01000061">
    <property type="protein sequence ID" value="GIJ60941.1"/>
    <property type="molecule type" value="Genomic_DNA"/>
</dbReference>
<dbReference type="RefSeq" id="WP_204005605.1">
    <property type="nucleotide sequence ID" value="NZ_BOPG01000061.1"/>
</dbReference>
<dbReference type="Proteomes" id="UP000612585">
    <property type="component" value="Unassembled WGS sequence"/>
</dbReference>
<reference evidence="3" key="1">
    <citation type="submission" date="2021-01" db="EMBL/GenBank/DDBJ databases">
        <title>Whole genome shotgun sequence of Virgisporangium aurantiacum NBRC 16421.</title>
        <authorList>
            <person name="Komaki H."/>
            <person name="Tamura T."/>
        </authorList>
    </citation>
    <scope>NUCLEOTIDE SEQUENCE</scope>
    <source>
        <strain evidence="3">NBRC 16421</strain>
    </source>
</reference>
<evidence type="ECO:0000256" key="1">
    <source>
        <dbReference type="SAM" id="MobiDB-lite"/>
    </source>
</evidence>
<dbReference type="AlphaFoldDB" id="A0A8J4E483"/>
<evidence type="ECO:0000313" key="4">
    <source>
        <dbReference type="Proteomes" id="UP000612585"/>
    </source>
</evidence>
<keyword evidence="2" id="KW-0812">Transmembrane</keyword>
<dbReference type="InterPro" id="IPR015943">
    <property type="entry name" value="WD40/YVTN_repeat-like_dom_sf"/>
</dbReference>
<feature type="region of interest" description="Disordered" evidence="1">
    <location>
        <begin position="326"/>
        <end position="345"/>
    </location>
</feature>
<keyword evidence="2" id="KW-0472">Membrane</keyword>
<keyword evidence="4" id="KW-1185">Reference proteome</keyword>
<feature type="transmembrane region" description="Helical" evidence="2">
    <location>
        <begin position="41"/>
        <end position="62"/>
    </location>
</feature>
<protein>
    <submittedName>
        <fullName evidence="3">Uncharacterized protein</fullName>
    </submittedName>
</protein>
<dbReference type="SUPFAM" id="SSF82171">
    <property type="entry name" value="DPP6 N-terminal domain-like"/>
    <property type="match status" value="1"/>
</dbReference>
<feature type="compositionally biased region" description="Polar residues" evidence="1">
    <location>
        <begin position="330"/>
        <end position="342"/>
    </location>
</feature>
<name>A0A8J4E483_9ACTN</name>